<proteinExistence type="inferred from homology"/>
<protein>
    <recommendedName>
        <fullName evidence="1">tRNA-uridine aminocarboxypropyltransferase</fullName>
        <ecNumber evidence="1">2.5.1.25</ecNumber>
    </recommendedName>
</protein>
<keyword evidence="3" id="KW-0949">S-adenosyl-L-methionine</keyword>
<dbReference type="RefSeq" id="WP_067036243.1">
    <property type="nucleotide sequence ID" value="NZ_FLRA01000016.1"/>
</dbReference>
<name>A0A1C3JS61_9GAMM</name>
<evidence type="ECO:0000256" key="2">
    <source>
        <dbReference type="ARBA" id="ARBA00022679"/>
    </source>
</evidence>
<dbReference type="OrthoDB" id="268835at2"/>
<gene>
    <name evidence="7" type="ORF">MGA5115_02171</name>
    <name evidence="8" type="ORF">MGA5116_00422</name>
</gene>
<evidence type="ECO:0000256" key="4">
    <source>
        <dbReference type="ARBA" id="ARBA00022694"/>
    </source>
</evidence>
<dbReference type="GO" id="GO:0016432">
    <property type="term" value="F:tRNA-uridine aminocarboxypropyltransferase activity"/>
    <property type="evidence" value="ECO:0007669"/>
    <property type="project" value="UniProtKB-EC"/>
</dbReference>
<dbReference type="InterPro" id="IPR005636">
    <property type="entry name" value="DTW"/>
</dbReference>
<dbReference type="EMBL" id="FLRB01000004">
    <property type="protein sequence ID" value="SBT19839.1"/>
    <property type="molecule type" value="Genomic_DNA"/>
</dbReference>
<reference evidence="8 9" key="2">
    <citation type="submission" date="2016-06" db="EMBL/GenBank/DDBJ databases">
        <authorList>
            <person name="Rodrigo-Torres L."/>
            <person name="Arahal D.R."/>
        </authorList>
    </citation>
    <scope>NUCLEOTIDE SEQUENCE [LARGE SCALE GENOMIC DNA]</scope>
    <source>
        <strain evidence="8 9">CECT 5116</strain>
    </source>
</reference>
<dbReference type="Proteomes" id="UP000092840">
    <property type="component" value="Unassembled WGS sequence"/>
</dbReference>
<keyword evidence="4" id="KW-0819">tRNA processing</keyword>
<dbReference type="AlphaFoldDB" id="A0A1C3JS61"/>
<dbReference type="PANTHER" id="PTHR21392:SF0">
    <property type="entry name" value="TRNA-URIDINE AMINOCARBOXYPROPYLTRANSFERASE 2"/>
    <property type="match status" value="1"/>
</dbReference>
<comment type="similarity">
    <text evidence="5">Belongs to the TDD superfamily. DTWD2 family.</text>
</comment>
<evidence type="ECO:0000313" key="7">
    <source>
        <dbReference type="EMBL" id="SBT18053.1"/>
    </source>
</evidence>
<keyword evidence="2" id="KW-0808">Transferase</keyword>
<dbReference type="Proteomes" id="UP000092871">
    <property type="component" value="Unassembled WGS sequence"/>
</dbReference>
<evidence type="ECO:0000313" key="8">
    <source>
        <dbReference type="EMBL" id="SBT19839.1"/>
    </source>
</evidence>
<dbReference type="EMBL" id="FLRA01000016">
    <property type="protein sequence ID" value="SBT18053.1"/>
    <property type="molecule type" value="Genomic_DNA"/>
</dbReference>
<dbReference type="SMART" id="SM01144">
    <property type="entry name" value="DTW"/>
    <property type="match status" value="1"/>
</dbReference>
<evidence type="ECO:0000313" key="9">
    <source>
        <dbReference type="Proteomes" id="UP000092840"/>
    </source>
</evidence>
<sequence length="201" mass="22732">MTSPSSKRVTCLHCGYPLGQCVCHLIVSLEGDMTVWVIQDKHEAKHAKNTARLLALCYLKTVIVSFEDAEEMSNFFQSVDADNSLLLYPSGCSEGLETIEQSDKAKVKHLILLDGTWPKAKRMMLLESMLLRYRQVHFLTPPVSKYDIRKSPNNLALSTFEAAAYGLECLGMLQISKLRHFFSAAIALQWSQQPQEHKQRS</sequence>
<dbReference type="Pfam" id="PF03942">
    <property type="entry name" value="DTW"/>
    <property type="match status" value="1"/>
</dbReference>
<evidence type="ECO:0000313" key="10">
    <source>
        <dbReference type="Proteomes" id="UP000092871"/>
    </source>
</evidence>
<organism evidence="7 10">
    <name type="scientific">Marinomonas gallaica</name>
    <dbReference type="NCBI Taxonomy" id="1806667"/>
    <lineage>
        <taxon>Bacteria</taxon>
        <taxon>Pseudomonadati</taxon>
        <taxon>Pseudomonadota</taxon>
        <taxon>Gammaproteobacteria</taxon>
        <taxon>Oceanospirillales</taxon>
        <taxon>Oceanospirillaceae</taxon>
        <taxon>Marinomonas</taxon>
    </lineage>
</organism>
<keyword evidence="9" id="KW-1185">Reference proteome</keyword>
<dbReference type="InterPro" id="IPR039262">
    <property type="entry name" value="DTWD2/TAPT"/>
</dbReference>
<dbReference type="PANTHER" id="PTHR21392">
    <property type="entry name" value="TRNA-URIDINE AMINOCARBOXYPROPYLTRANSFERASE 2"/>
    <property type="match status" value="1"/>
</dbReference>
<evidence type="ECO:0000259" key="6">
    <source>
        <dbReference type="SMART" id="SM01144"/>
    </source>
</evidence>
<evidence type="ECO:0000256" key="1">
    <source>
        <dbReference type="ARBA" id="ARBA00012386"/>
    </source>
</evidence>
<dbReference type="EC" id="2.5.1.25" evidence="1"/>
<feature type="domain" description="DTW" evidence="6">
    <location>
        <begin position="7"/>
        <end position="194"/>
    </location>
</feature>
<accession>A0A1C3JS61</accession>
<evidence type="ECO:0000256" key="3">
    <source>
        <dbReference type="ARBA" id="ARBA00022691"/>
    </source>
</evidence>
<reference evidence="7 10" key="1">
    <citation type="submission" date="2016-06" db="EMBL/GenBank/DDBJ databases">
        <authorList>
            <person name="Kjaerup R.B."/>
            <person name="Dalgaard T.S."/>
            <person name="Juul-Madsen H.R."/>
        </authorList>
    </citation>
    <scope>NUCLEOTIDE SEQUENCE [LARGE SCALE GENOMIC DNA]</scope>
    <source>
        <strain evidence="7 10">CECT 5115</strain>
    </source>
</reference>
<dbReference type="GO" id="GO:0008033">
    <property type="term" value="P:tRNA processing"/>
    <property type="evidence" value="ECO:0007669"/>
    <property type="project" value="UniProtKB-KW"/>
</dbReference>
<evidence type="ECO:0000256" key="5">
    <source>
        <dbReference type="ARBA" id="ARBA00034489"/>
    </source>
</evidence>